<dbReference type="RefSeq" id="WP_001562574.1">
    <property type="nucleotide sequence ID" value="NZ_CAJGEK010000013.1"/>
</dbReference>
<dbReference type="AlphaFoldDB" id="A0AAP6AY71"/>
<sequence length="44" mass="5032">MSEIKIIGIELAKTNFYPFNINDYGKTVGKIKFSRSNLLNLLVQ</sequence>
<dbReference type="Proteomes" id="UP001271591">
    <property type="component" value="Unassembled WGS sequence"/>
</dbReference>
<gene>
    <name evidence="1" type="ORF">R8G00_10880</name>
</gene>
<protein>
    <submittedName>
        <fullName evidence="1">Uncharacterized protein</fullName>
    </submittedName>
</protein>
<name>A0AAP6AY71_ECOLX</name>
<dbReference type="EMBL" id="JAWPMK010000001">
    <property type="protein sequence ID" value="MDW9350109.1"/>
    <property type="molecule type" value="Genomic_DNA"/>
</dbReference>
<organism evidence="1 2">
    <name type="scientific">Escherichia coli</name>
    <dbReference type="NCBI Taxonomy" id="562"/>
    <lineage>
        <taxon>Bacteria</taxon>
        <taxon>Pseudomonadati</taxon>
        <taxon>Pseudomonadota</taxon>
        <taxon>Gammaproteobacteria</taxon>
        <taxon>Enterobacterales</taxon>
        <taxon>Enterobacteriaceae</taxon>
        <taxon>Escherichia</taxon>
    </lineage>
</organism>
<proteinExistence type="predicted"/>
<comment type="caution">
    <text evidence="1">The sequence shown here is derived from an EMBL/GenBank/DDBJ whole genome shotgun (WGS) entry which is preliminary data.</text>
</comment>
<accession>A0AAP6AY71</accession>
<evidence type="ECO:0000313" key="2">
    <source>
        <dbReference type="Proteomes" id="UP001271591"/>
    </source>
</evidence>
<reference evidence="1" key="1">
    <citation type="submission" date="2023-10" db="EMBL/GenBank/DDBJ databases">
        <title>Draft Genome Sequence of a Shiga toxin-producing Escherichia coli strain from deer meat showing an IS-element integration in the B-subunit of the Shiga toxin Stx2b gene.</title>
        <authorList>
            <person name="Projahn M."/>
            <person name="Borowiak M."/>
        </authorList>
    </citation>
    <scope>NUCLEOTIDE SEQUENCE</scope>
    <source>
        <strain evidence="1">BfR-EC-18960</strain>
    </source>
</reference>
<evidence type="ECO:0000313" key="1">
    <source>
        <dbReference type="EMBL" id="MDW9350109.1"/>
    </source>
</evidence>